<keyword evidence="3" id="KW-1185">Reference proteome</keyword>
<evidence type="ECO:0000313" key="3">
    <source>
        <dbReference type="Proteomes" id="UP000799423"/>
    </source>
</evidence>
<sequence length="124" mass="13977">MSVNSFERLSDHAFNAMEDCQSSHAHSCDSFPSEEPLTYDCESWIERLFLDDETLVDCNNDRNHRMRHTPNTESLSWDSAAQILIVFMGAYLTICLLEVLASVVYAIAMFLFAAAAIVYITSAL</sequence>
<organism evidence="2 3">
    <name type="scientific">Plenodomus tracheiphilus IPT5</name>
    <dbReference type="NCBI Taxonomy" id="1408161"/>
    <lineage>
        <taxon>Eukaryota</taxon>
        <taxon>Fungi</taxon>
        <taxon>Dikarya</taxon>
        <taxon>Ascomycota</taxon>
        <taxon>Pezizomycotina</taxon>
        <taxon>Dothideomycetes</taxon>
        <taxon>Pleosporomycetidae</taxon>
        <taxon>Pleosporales</taxon>
        <taxon>Pleosporineae</taxon>
        <taxon>Leptosphaeriaceae</taxon>
        <taxon>Plenodomus</taxon>
    </lineage>
</organism>
<dbReference type="EMBL" id="MU006436">
    <property type="protein sequence ID" value="KAF2844017.1"/>
    <property type="molecule type" value="Genomic_DNA"/>
</dbReference>
<keyword evidence="1" id="KW-0472">Membrane</keyword>
<dbReference type="AlphaFoldDB" id="A0A6A7ANX5"/>
<feature type="transmembrane region" description="Helical" evidence="1">
    <location>
        <begin position="100"/>
        <end position="120"/>
    </location>
</feature>
<keyword evidence="1" id="KW-0812">Transmembrane</keyword>
<gene>
    <name evidence="2" type="ORF">T440DRAFT_473730</name>
</gene>
<reference evidence="2" key="1">
    <citation type="submission" date="2020-01" db="EMBL/GenBank/DDBJ databases">
        <authorList>
            <consortium name="DOE Joint Genome Institute"/>
            <person name="Haridas S."/>
            <person name="Albert R."/>
            <person name="Binder M."/>
            <person name="Bloem J."/>
            <person name="Labutti K."/>
            <person name="Salamov A."/>
            <person name="Andreopoulos B."/>
            <person name="Baker S.E."/>
            <person name="Barry K."/>
            <person name="Bills G."/>
            <person name="Bluhm B.H."/>
            <person name="Cannon C."/>
            <person name="Castanera R."/>
            <person name="Culley D.E."/>
            <person name="Daum C."/>
            <person name="Ezra D."/>
            <person name="Gonzalez J.B."/>
            <person name="Henrissat B."/>
            <person name="Kuo A."/>
            <person name="Liang C."/>
            <person name="Lipzen A."/>
            <person name="Lutzoni F."/>
            <person name="Magnuson J."/>
            <person name="Mondo S."/>
            <person name="Nolan M."/>
            <person name="Ohm R."/>
            <person name="Pangilinan J."/>
            <person name="Park H.-J."/>
            <person name="Ramirez L."/>
            <person name="Alfaro M."/>
            <person name="Sun H."/>
            <person name="Tritt A."/>
            <person name="Yoshinaga Y."/>
            <person name="Zwiers L.-H."/>
            <person name="Turgeon B.G."/>
            <person name="Goodwin S.B."/>
            <person name="Spatafora J.W."/>
            <person name="Crous P.W."/>
            <person name="Grigoriev I.V."/>
        </authorList>
    </citation>
    <scope>NUCLEOTIDE SEQUENCE</scope>
    <source>
        <strain evidence="2">IPT5</strain>
    </source>
</reference>
<proteinExistence type="predicted"/>
<evidence type="ECO:0000256" key="1">
    <source>
        <dbReference type="SAM" id="Phobius"/>
    </source>
</evidence>
<protein>
    <submittedName>
        <fullName evidence="2">Uncharacterized protein</fullName>
    </submittedName>
</protein>
<name>A0A6A7ANX5_9PLEO</name>
<evidence type="ECO:0000313" key="2">
    <source>
        <dbReference type="EMBL" id="KAF2844017.1"/>
    </source>
</evidence>
<dbReference type="Proteomes" id="UP000799423">
    <property type="component" value="Unassembled WGS sequence"/>
</dbReference>
<accession>A0A6A7ANX5</accession>
<keyword evidence="1" id="KW-1133">Transmembrane helix</keyword>
<feature type="transmembrane region" description="Helical" evidence="1">
    <location>
        <begin position="75"/>
        <end position="94"/>
    </location>
</feature>